<dbReference type="GeneID" id="14494479"/>
<dbReference type="HOGENOM" id="CLU_067595_1_0_1"/>
<dbReference type="GO" id="GO:0045944">
    <property type="term" value="P:positive regulation of transcription by RNA polymerase II"/>
    <property type="evidence" value="ECO:0007669"/>
    <property type="project" value="EnsemblFungi"/>
</dbReference>
<sequence length="386" mass="44177">MGSAATVTTTATSTSTALSNQEISRKDKRRHNLEIKVSKIYNNFINNKDVYYQERLTFLQTQLTTLHQGNNKEYLRKFKDLEEERDLELIRLRLFEEYRINRSRIEFQQDIKKAKDEHEKLIKLCKEKLYENIDYKIKKLQEERILLDFANAHSYAMDYSTLSFNNSNNYNGSKNSNGKFNSNNNMYNNEIDNGFKNTRSHTSSTWETSSNNEYLAGAAINNANNNLANGNLSNGRASRESGNESYNTTDTGFDNRRSLRRRRVGANTGGQTSNIEESNYGYSSATGAGSKKRKTGKSNNNSQDTNHTTNDAELFQSLADRPDLQRLLFGIEYVNANKDKKKGRNSQRYSNKSAPTLKSLNTEEVVDDINIIRHLTGQPQSPFKNP</sequence>
<dbReference type="GO" id="GO:0043709">
    <property type="term" value="P:cell adhesion involved in single-species biofilm formation"/>
    <property type="evidence" value="ECO:0007669"/>
    <property type="project" value="EnsemblFungi"/>
</dbReference>
<dbReference type="InterPro" id="IPR013907">
    <property type="entry name" value="Sds3"/>
</dbReference>
<feature type="region of interest" description="Disordered" evidence="6">
    <location>
        <begin position="1"/>
        <end position="25"/>
    </location>
</feature>
<feature type="region of interest" description="Disordered" evidence="6">
    <location>
        <begin position="230"/>
        <end position="310"/>
    </location>
</feature>
<name>I2GZI3_HENB6</name>
<keyword evidence="8" id="KW-1185">Reference proteome</keyword>
<evidence type="ECO:0000256" key="6">
    <source>
        <dbReference type="SAM" id="MobiDB-lite"/>
    </source>
</evidence>
<dbReference type="eggNOG" id="KOG4466">
    <property type="taxonomic scope" value="Eukaryota"/>
</dbReference>
<evidence type="ECO:0008006" key="9">
    <source>
        <dbReference type="Google" id="ProtNLM"/>
    </source>
</evidence>
<dbReference type="STRING" id="1071380.I2GZI3"/>
<evidence type="ECO:0000256" key="2">
    <source>
        <dbReference type="ARBA" id="ARBA00022491"/>
    </source>
</evidence>
<reference evidence="7 8" key="1">
    <citation type="journal article" date="2011" name="Proc. Natl. Acad. Sci. U.S.A.">
        <title>Evolutionary erosion of yeast sex chromosomes by mating-type switching accidents.</title>
        <authorList>
            <person name="Gordon J.L."/>
            <person name="Armisen D."/>
            <person name="Proux-Wera E."/>
            <person name="Oheigeartaigh S.S."/>
            <person name="Byrne K.P."/>
            <person name="Wolfe K.H."/>
        </authorList>
    </citation>
    <scope>NUCLEOTIDE SEQUENCE [LARGE SCALE GENOMIC DNA]</scope>
    <source>
        <strain evidence="8">ATCC 34711 / CBS 6284 / DSM 70876 / NBRC 10599 / NRRL Y-10934 / UCD 77-7</strain>
    </source>
</reference>
<keyword evidence="4" id="KW-0804">Transcription</keyword>
<keyword evidence="2" id="KW-0678">Repressor</keyword>
<evidence type="ECO:0000313" key="8">
    <source>
        <dbReference type="Proteomes" id="UP000002866"/>
    </source>
</evidence>
<dbReference type="GO" id="GO:0005829">
    <property type="term" value="C:cytosol"/>
    <property type="evidence" value="ECO:0007669"/>
    <property type="project" value="EnsemblFungi"/>
</dbReference>
<comment type="subcellular location">
    <subcellularLocation>
        <location evidence="1">Nucleus</location>
    </subcellularLocation>
</comment>
<dbReference type="GO" id="GO:0033698">
    <property type="term" value="C:Rpd3L complex"/>
    <property type="evidence" value="ECO:0007669"/>
    <property type="project" value="EnsemblFungi"/>
</dbReference>
<evidence type="ECO:0000256" key="3">
    <source>
        <dbReference type="ARBA" id="ARBA00023015"/>
    </source>
</evidence>
<dbReference type="GO" id="GO:0034605">
    <property type="term" value="P:cellular response to heat"/>
    <property type="evidence" value="ECO:0007669"/>
    <property type="project" value="EnsemblFungi"/>
</dbReference>
<feature type="compositionally biased region" description="Polar residues" evidence="6">
    <location>
        <begin position="269"/>
        <end position="287"/>
    </location>
</feature>
<protein>
    <recommendedName>
        <fullName evidence="9">Transcriptional regulatory protein SDS3</fullName>
    </recommendedName>
</protein>
<dbReference type="SMART" id="SM01401">
    <property type="entry name" value="Sds3"/>
    <property type="match status" value="1"/>
</dbReference>
<evidence type="ECO:0000313" key="7">
    <source>
        <dbReference type="EMBL" id="CCH59535.1"/>
    </source>
</evidence>
<dbReference type="KEGG" id="tbl:TBLA_0B07180"/>
<keyword evidence="5" id="KW-0539">Nucleus</keyword>
<dbReference type="GO" id="GO:0000122">
    <property type="term" value="P:negative regulation of transcription by RNA polymerase II"/>
    <property type="evidence" value="ECO:0007669"/>
    <property type="project" value="EnsemblFungi"/>
</dbReference>
<dbReference type="OrthoDB" id="70376at2759"/>
<dbReference type="GO" id="GO:0061188">
    <property type="term" value="P:negative regulation of rDNA heterochromatin formation"/>
    <property type="evidence" value="ECO:0007669"/>
    <property type="project" value="EnsemblFungi"/>
</dbReference>
<dbReference type="EMBL" id="HE806317">
    <property type="protein sequence ID" value="CCH59535.1"/>
    <property type="molecule type" value="Genomic_DNA"/>
</dbReference>
<keyword evidence="3" id="KW-0805">Transcription regulation</keyword>
<feature type="compositionally biased region" description="Low complexity" evidence="6">
    <location>
        <begin position="1"/>
        <end position="19"/>
    </location>
</feature>
<feature type="compositionally biased region" description="Polar residues" evidence="6">
    <location>
        <begin position="297"/>
        <end position="310"/>
    </location>
</feature>
<dbReference type="GO" id="GO:0061186">
    <property type="term" value="P:negative regulation of silent mating-type cassette heterochromatin formation"/>
    <property type="evidence" value="ECO:0007669"/>
    <property type="project" value="EnsemblFungi"/>
</dbReference>
<dbReference type="PANTHER" id="PTHR21964">
    <property type="entry name" value="BREAST CANCER METASTASIS-SUPPRESSOR 1"/>
    <property type="match status" value="1"/>
</dbReference>
<dbReference type="GO" id="GO:0004407">
    <property type="term" value="F:histone deacetylase activity"/>
    <property type="evidence" value="ECO:0007669"/>
    <property type="project" value="EnsemblFungi"/>
</dbReference>
<evidence type="ECO:0000256" key="5">
    <source>
        <dbReference type="ARBA" id="ARBA00023242"/>
    </source>
</evidence>
<dbReference type="Proteomes" id="UP000002866">
    <property type="component" value="Chromosome 2"/>
</dbReference>
<evidence type="ECO:0000256" key="1">
    <source>
        <dbReference type="ARBA" id="ARBA00004123"/>
    </source>
</evidence>
<dbReference type="RefSeq" id="XP_004179054.1">
    <property type="nucleotide sequence ID" value="XM_004179006.1"/>
</dbReference>
<gene>
    <name evidence="7" type="primary">TBLA0B07180</name>
    <name evidence="7" type="ORF">TBLA_0B07180</name>
</gene>
<dbReference type="FunCoup" id="I2GZI3">
    <property type="interactions" value="151"/>
</dbReference>
<dbReference type="Pfam" id="PF08598">
    <property type="entry name" value="Sds3"/>
    <property type="match status" value="1"/>
</dbReference>
<dbReference type="GO" id="GO:2000217">
    <property type="term" value="P:regulation of invasive growth in response to glucose limitation"/>
    <property type="evidence" value="ECO:0007669"/>
    <property type="project" value="EnsemblFungi"/>
</dbReference>
<feature type="compositionally biased region" description="Polar residues" evidence="6">
    <location>
        <begin position="243"/>
        <end position="252"/>
    </location>
</feature>
<dbReference type="GO" id="GO:0031507">
    <property type="term" value="P:heterochromatin formation"/>
    <property type="evidence" value="ECO:0007669"/>
    <property type="project" value="EnsemblFungi"/>
</dbReference>
<proteinExistence type="predicted"/>
<dbReference type="InParanoid" id="I2GZI3"/>
<organism evidence="7 8">
    <name type="scientific">Henningerozyma blattae (strain ATCC 34711 / CBS 6284 / DSM 70876 / NBRC 10599 / NRRL Y-10934 / UCD 77-7)</name>
    <name type="common">Yeast</name>
    <name type="synonym">Tetrapisispora blattae</name>
    <dbReference type="NCBI Taxonomy" id="1071380"/>
    <lineage>
        <taxon>Eukaryota</taxon>
        <taxon>Fungi</taxon>
        <taxon>Dikarya</taxon>
        <taxon>Ascomycota</taxon>
        <taxon>Saccharomycotina</taxon>
        <taxon>Saccharomycetes</taxon>
        <taxon>Saccharomycetales</taxon>
        <taxon>Saccharomycetaceae</taxon>
        <taxon>Henningerozyma</taxon>
    </lineage>
</organism>
<accession>I2GZI3</accession>
<dbReference type="AlphaFoldDB" id="I2GZI3"/>
<evidence type="ECO:0000256" key="4">
    <source>
        <dbReference type="ARBA" id="ARBA00023163"/>
    </source>
</evidence>